<dbReference type="NCBIfam" id="TIGR01444">
    <property type="entry name" value="fkbM_fam"/>
    <property type="match status" value="1"/>
</dbReference>
<dbReference type="InterPro" id="IPR029063">
    <property type="entry name" value="SAM-dependent_MTases_sf"/>
</dbReference>
<dbReference type="RefSeq" id="WP_087862571.1">
    <property type="nucleotide sequence ID" value="NZ_LT859958.1"/>
</dbReference>
<dbReference type="GO" id="GO:0032259">
    <property type="term" value="P:methylation"/>
    <property type="evidence" value="ECO:0007669"/>
    <property type="project" value="UniProtKB-KW"/>
</dbReference>
<dbReference type="GO" id="GO:0008168">
    <property type="term" value="F:methyltransferase activity"/>
    <property type="evidence" value="ECO:0007669"/>
    <property type="project" value="UniProtKB-KW"/>
</dbReference>
<dbReference type="AlphaFoldDB" id="A0A1Y6K825"/>
<sequence length="267" mass="30603">MKNLSAWLYYAKSLLEILVWFKNWPSLIPLFLCRSRTSIKKLKLRRPTLEVMVRSAMDVWSVKETFVDQFYTRYGAPVEEGWTVVDIGAGIGDYSLYAAHGNRSGVIYAYEPFHESYALLKCNLALNGIENVHTRQQAVWGSAGEVQLDLSSGEPLQISSSERVGRNRVAGKTCVEAVILLDLLREERIEKIDLLKLDCEGAEYEIFFKAPADVFGKIERVIMEFHDLDETRNHRALIRFFREQGYAVICHPNLVHGEIGYLFAYRS</sequence>
<dbReference type="EMBL" id="LT859958">
    <property type="protein sequence ID" value="SMX54749.1"/>
    <property type="molecule type" value="Genomic_DNA"/>
</dbReference>
<keyword evidence="3" id="KW-1185">Reference proteome</keyword>
<name>A0A1Y6K825_9CHLR</name>
<dbReference type="Gene3D" id="3.40.50.150">
    <property type="entry name" value="Vaccinia Virus protein VP39"/>
    <property type="match status" value="1"/>
</dbReference>
<keyword evidence="2" id="KW-0489">Methyltransferase</keyword>
<accession>A0A1Y6K825</accession>
<evidence type="ECO:0000313" key="2">
    <source>
        <dbReference type="EMBL" id="SMX54749.1"/>
    </source>
</evidence>
<evidence type="ECO:0000313" key="3">
    <source>
        <dbReference type="Proteomes" id="UP000195514"/>
    </source>
</evidence>
<dbReference type="PANTHER" id="PTHR34203">
    <property type="entry name" value="METHYLTRANSFERASE, FKBM FAMILY PROTEIN"/>
    <property type="match status" value="1"/>
</dbReference>
<dbReference type="SUPFAM" id="SSF53335">
    <property type="entry name" value="S-adenosyl-L-methionine-dependent methyltransferases"/>
    <property type="match status" value="1"/>
</dbReference>
<gene>
    <name evidence="2" type="ORF">CFX1CAM_1684</name>
</gene>
<dbReference type="InterPro" id="IPR006342">
    <property type="entry name" value="FkbM_mtfrase"/>
</dbReference>
<feature type="domain" description="Methyltransferase FkbM" evidence="1">
    <location>
        <begin position="86"/>
        <end position="246"/>
    </location>
</feature>
<dbReference type="OrthoDB" id="147340at2"/>
<proteinExistence type="predicted"/>
<organism evidence="2 3">
    <name type="scientific">Candidatus Brevifilum fermentans</name>
    <dbReference type="NCBI Taxonomy" id="1986204"/>
    <lineage>
        <taxon>Bacteria</taxon>
        <taxon>Bacillati</taxon>
        <taxon>Chloroflexota</taxon>
        <taxon>Anaerolineae</taxon>
        <taxon>Anaerolineales</taxon>
        <taxon>Anaerolineaceae</taxon>
        <taxon>Candidatus Brevifilum</taxon>
    </lineage>
</organism>
<dbReference type="InterPro" id="IPR052514">
    <property type="entry name" value="SAM-dependent_MTase"/>
</dbReference>
<protein>
    <submittedName>
        <fullName evidence="2">Putative Methyltransferase FkbM family</fullName>
    </submittedName>
</protein>
<dbReference type="PANTHER" id="PTHR34203:SF15">
    <property type="entry name" value="SLL1173 PROTEIN"/>
    <property type="match status" value="1"/>
</dbReference>
<dbReference type="KEGG" id="abat:CFX1CAM_1684"/>
<dbReference type="Proteomes" id="UP000195514">
    <property type="component" value="Chromosome I"/>
</dbReference>
<keyword evidence="2" id="KW-0808">Transferase</keyword>
<evidence type="ECO:0000259" key="1">
    <source>
        <dbReference type="Pfam" id="PF05050"/>
    </source>
</evidence>
<dbReference type="Pfam" id="PF05050">
    <property type="entry name" value="Methyltransf_21"/>
    <property type="match status" value="1"/>
</dbReference>
<reference evidence="3" key="1">
    <citation type="submission" date="2017-05" db="EMBL/GenBank/DDBJ databases">
        <authorList>
            <person name="Kirkegaard R."/>
            <person name="Mcilroy J S."/>
        </authorList>
    </citation>
    <scope>NUCLEOTIDE SEQUENCE [LARGE SCALE GENOMIC DNA]</scope>
</reference>